<dbReference type="InterPro" id="IPR031905">
    <property type="entry name" value="Flotillin_C"/>
</dbReference>
<dbReference type="Gene3D" id="3.30.479.30">
    <property type="entry name" value="Band 7 domain"/>
    <property type="match status" value="1"/>
</dbReference>
<gene>
    <name evidence="6" type="ORF">GEV33_010626</name>
</gene>
<dbReference type="FunFam" id="3.30.479.30:FF:000003">
    <property type="entry name" value="Flotillin 2"/>
    <property type="match status" value="1"/>
</dbReference>
<keyword evidence="3" id="KW-0472">Membrane</keyword>
<dbReference type="GO" id="GO:0002090">
    <property type="term" value="P:regulation of receptor internalization"/>
    <property type="evidence" value="ECO:0007669"/>
    <property type="project" value="TreeGrafter"/>
</dbReference>
<evidence type="ECO:0000256" key="1">
    <source>
        <dbReference type="ARBA" id="ARBA00004370"/>
    </source>
</evidence>
<proteinExistence type="inferred from homology"/>
<evidence type="ECO:0000313" key="6">
    <source>
        <dbReference type="EMBL" id="KAH0812165.1"/>
    </source>
</evidence>
<dbReference type="InterPro" id="IPR027705">
    <property type="entry name" value="Flotillin_fam"/>
</dbReference>
<dbReference type="InterPro" id="IPR001107">
    <property type="entry name" value="Band_7"/>
</dbReference>
<evidence type="ECO:0000256" key="2">
    <source>
        <dbReference type="ARBA" id="ARBA00007161"/>
    </source>
</evidence>
<evidence type="ECO:0000313" key="7">
    <source>
        <dbReference type="Proteomes" id="UP000719412"/>
    </source>
</evidence>
<dbReference type="GO" id="GO:0045807">
    <property type="term" value="P:positive regulation of endocytosis"/>
    <property type="evidence" value="ECO:0007669"/>
    <property type="project" value="TreeGrafter"/>
</dbReference>
<dbReference type="GO" id="GO:1901890">
    <property type="term" value="P:positive regulation of cell junction assembly"/>
    <property type="evidence" value="ECO:0007669"/>
    <property type="project" value="TreeGrafter"/>
</dbReference>
<evidence type="ECO:0000256" key="3">
    <source>
        <dbReference type="ARBA" id="ARBA00023136"/>
    </source>
</evidence>
<feature type="domain" description="Band 7" evidence="5">
    <location>
        <begin position="160"/>
        <end position="342"/>
    </location>
</feature>
<accession>A0A8J6L8S7</accession>
<dbReference type="CDD" id="cd03399">
    <property type="entry name" value="SPFH_flotillin"/>
    <property type="match status" value="1"/>
</dbReference>
<name>A0A8J6L8S7_TENMO</name>
<sequence>MALVSPPSENSETTLLRQHTPPDLISALVLPHAGLQHIDDDECFVLVKRRASRPKQNCVGRKKPQSGLSWGHLKHACAAAVTASNQFRLRMHFSGKLHSGALRAAAGEPLRCDPDSICLNTMTLIVDSPTVYTSQGVPISVTGIAQVKIQGQNEEMLLAACEQFLGKSESEIQHIALVTLEGHQRAIMGSMTVEEIYKDRKKFSKQVFEVASSDLVNMGITVVSYTLKDIRDEEGYLKSLGMARTAEVKRDARIGEAEARADAQIKEAIAEEQRMASVFLNDTEIAKAKRDFELKKAAYDVEVQTKNAEAEMAYELQAAKTKQRIKEEQMQILVVERTQQIAVQDQEMQRRERELEATVRRPAEAEKFRLEKLAEANHNRVILEAEAEAQALRLRGEAEAFAIEAKAKAEAEQMAKKADAWKEYKEAAMIDMFLDVLPKVAAEVAAPMAQTKKITMVSTGSGEVGAAKLTGEVLEIVNKVPQLVKTLTGVDIAKNIHAI</sequence>
<comment type="subcellular location">
    <subcellularLocation>
        <location evidence="1">Membrane</location>
    </subcellularLocation>
</comment>
<evidence type="ECO:0000256" key="4">
    <source>
        <dbReference type="RuleBase" id="RU366054"/>
    </source>
</evidence>
<reference evidence="6" key="1">
    <citation type="journal article" date="2020" name="J Insects Food Feed">
        <title>The yellow mealworm (Tenebrio molitor) genome: a resource for the emerging insects as food and feed industry.</title>
        <authorList>
            <person name="Eriksson T."/>
            <person name="Andere A."/>
            <person name="Kelstrup H."/>
            <person name="Emery V."/>
            <person name="Picard C."/>
        </authorList>
    </citation>
    <scope>NUCLEOTIDE SEQUENCE</scope>
    <source>
        <strain evidence="6">Stoneville</strain>
        <tissue evidence="6">Whole head</tissue>
    </source>
</reference>
<dbReference type="GO" id="GO:0070528">
    <property type="term" value="P:protein kinase C signaling"/>
    <property type="evidence" value="ECO:0007669"/>
    <property type="project" value="TreeGrafter"/>
</dbReference>
<comment type="caution">
    <text evidence="6">The sequence shown here is derived from an EMBL/GenBank/DDBJ whole genome shotgun (WGS) entry which is preliminary data.</text>
</comment>
<dbReference type="PANTHER" id="PTHR13806">
    <property type="entry name" value="FLOTILLIN-RELATED"/>
    <property type="match status" value="1"/>
</dbReference>
<dbReference type="SUPFAM" id="SSF117892">
    <property type="entry name" value="Band 7/SPFH domain"/>
    <property type="match status" value="1"/>
</dbReference>
<keyword evidence="7" id="KW-1185">Reference proteome</keyword>
<dbReference type="AlphaFoldDB" id="A0A8J6L8S7"/>
<dbReference type="GO" id="GO:0072659">
    <property type="term" value="P:protein localization to plasma membrane"/>
    <property type="evidence" value="ECO:0007669"/>
    <property type="project" value="TreeGrafter"/>
</dbReference>
<protein>
    <recommendedName>
        <fullName evidence="5">Band 7 domain-containing protein</fullName>
    </recommendedName>
</protein>
<dbReference type="Pfam" id="PF15975">
    <property type="entry name" value="Flot"/>
    <property type="match status" value="1"/>
</dbReference>
<dbReference type="SMART" id="SM00244">
    <property type="entry name" value="PHB"/>
    <property type="match status" value="1"/>
</dbReference>
<dbReference type="Pfam" id="PF01145">
    <property type="entry name" value="Band_7"/>
    <property type="match status" value="1"/>
</dbReference>
<dbReference type="GO" id="GO:0002020">
    <property type="term" value="F:protease binding"/>
    <property type="evidence" value="ECO:0007669"/>
    <property type="project" value="TreeGrafter"/>
</dbReference>
<dbReference type="InterPro" id="IPR036013">
    <property type="entry name" value="Band_7/SPFH_dom_sf"/>
</dbReference>
<dbReference type="PANTHER" id="PTHR13806:SF46">
    <property type="entry name" value="FLOTILLIN-1-RELATED"/>
    <property type="match status" value="1"/>
</dbReference>
<dbReference type="EMBL" id="JABDTM020026241">
    <property type="protein sequence ID" value="KAH0812165.1"/>
    <property type="molecule type" value="Genomic_DNA"/>
</dbReference>
<dbReference type="GO" id="GO:2000049">
    <property type="term" value="P:positive regulation of cell-cell adhesion mediated by cadherin"/>
    <property type="evidence" value="ECO:0007669"/>
    <property type="project" value="TreeGrafter"/>
</dbReference>
<evidence type="ECO:0000259" key="5">
    <source>
        <dbReference type="SMART" id="SM00244"/>
    </source>
</evidence>
<reference evidence="6" key="2">
    <citation type="submission" date="2021-08" db="EMBL/GenBank/DDBJ databases">
        <authorList>
            <person name="Eriksson T."/>
        </authorList>
    </citation>
    <scope>NUCLEOTIDE SEQUENCE</scope>
    <source>
        <strain evidence="6">Stoneville</strain>
        <tissue evidence="6">Whole head</tissue>
    </source>
</reference>
<comment type="similarity">
    <text evidence="2 4">Belongs to the band 7/mec-2 family. Flotillin subfamily.</text>
</comment>
<dbReference type="GO" id="GO:0031410">
    <property type="term" value="C:cytoplasmic vesicle"/>
    <property type="evidence" value="ECO:0007669"/>
    <property type="project" value="TreeGrafter"/>
</dbReference>
<dbReference type="Proteomes" id="UP000719412">
    <property type="component" value="Unassembled WGS sequence"/>
</dbReference>
<dbReference type="GO" id="GO:0016600">
    <property type="term" value="C:flotillin complex"/>
    <property type="evidence" value="ECO:0007669"/>
    <property type="project" value="TreeGrafter"/>
</dbReference>
<organism evidence="6 7">
    <name type="scientific">Tenebrio molitor</name>
    <name type="common">Yellow mealworm beetle</name>
    <dbReference type="NCBI Taxonomy" id="7067"/>
    <lineage>
        <taxon>Eukaryota</taxon>
        <taxon>Metazoa</taxon>
        <taxon>Ecdysozoa</taxon>
        <taxon>Arthropoda</taxon>
        <taxon>Hexapoda</taxon>
        <taxon>Insecta</taxon>
        <taxon>Pterygota</taxon>
        <taxon>Neoptera</taxon>
        <taxon>Endopterygota</taxon>
        <taxon>Coleoptera</taxon>
        <taxon>Polyphaga</taxon>
        <taxon>Cucujiformia</taxon>
        <taxon>Tenebrionidae</taxon>
        <taxon>Tenebrio</taxon>
    </lineage>
</organism>